<dbReference type="EMBL" id="JAEFBJ010000008">
    <property type="protein sequence ID" value="KAG7581033.1"/>
    <property type="molecule type" value="Genomic_DNA"/>
</dbReference>
<dbReference type="Proteomes" id="UP000694251">
    <property type="component" value="Chromosome 8"/>
</dbReference>
<evidence type="ECO:0000313" key="10">
    <source>
        <dbReference type="Proteomes" id="UP000694251"/>
    </source>
</evidence>
<accession>A0A8T2B4D7</accession>
<dbReference type="FunFam" id="1.10.10.60:FF:000009">
    <property type="entry name" value="transcription factor MYB1R1"/>
    <property type="match status" value="1"/>
</dbReference>
<dbReference type="CDD" id="cd00167">
    <property type="entry name" value="SANT"/>
    <property type="match status" value="1"/>
</dbReference>
<evidence type="ECO:0000256" key="2">
    <source>
        <dbReference type="ARBA" id="ARBA00023015"/>
    </source>
</evidence>
<protein>
    <submittedName>
        <fullName evidence="9">SANT/Myb domain</fullName>
    </submittedName>
</protein>
<dbReference type="InterPro" id="IPR017930">
    <property type="entry name" value="Myb_dom"/>
</dbReference>
<dbReference type="PANTHER" id="PTHR44042:SF15">
    <property type="entry name" value="DUPLICATED HOMEODOMAIN-LIKE SUPERFAMILY PROTEIN"/>
    <property type="match status" value="1"/>
</dbReference>
<keyword evidence="10" id="KW-1185">Reference proteome</keyword>
<comment type="subcellular location">
    <subcellularLocation>
        <location evidence="1">Nucleus</location>
    </subcellularLocation>
</comment>
<dbReference type="GO" id="GO:0003677">
    <property type="term" value="F:DNA binding"/>
    <property type="evidence" value="ECO:0007669"/>
    <property type="project" value="UniProtKB-KW"/>
</dbReference>
<keyword evidence="5" id="KW-0539">Nucleus</keyword>
<feature type="domain" description="HTH myb-type" evidence="8">
    <location>
        <begin position="205"/>
        <end position="261"/>
    </location>
</feature>
<dbReference type="GO" id="GO:0010468">
    <property type="term" value="P:regulation of gene expression"/>
    <property type="evidence" value="ECO:0007669"/>
    <property type="project" value="UniProtKB-ARBA"/>
</dbReference>
<evidence type="ECO:0000259" key="8">
    <source>
        <dbReference type="PROSITE" id="PS51294"/>
    </source>
</evidence>
<evidence type="ECO:0000256" key="5">
    <source>
        <dbReference type="ARBA" id="ARBA00023242"/>
    </source>
</evidence>
<evidence type="ECO:0000256" key="4">
    <source>
        <dbReference type="ARBA" id="ARBA00023163"/>
    </source>
</evidence>
<organism evidence="9 10">
    <name type="scientific">Arabidopsis suecica</name>
    <name type="common">Swedish thale-cress</name>
    <name type="synonym">Cardaminopsis suecica</name>
    <dbReference type="NCBI Taxonomy" id="45249"/>
    <lineage>
        <taxon>Eukaryota</taxon>
        <taxon>Viridiplantae</taxon>
        <taxon>Streptophyta</taxon>
        <taxon>Embryophyta</taxon>
        <taxon>Tracheophyta</taxon>
        <taxon>Spermatophyta</taxon>
        <taxon>Magnoliopsida</taxon>
        <taxon>eudicotyledons</taxon>
        <taxon>Gunneridae</taxon>
        <taxon>Pentapetalae</taxon>
        <taxon>rosids</taxon>
        <taxon>malvids</taxon>
        <taxon>Brassicales</taxon>
        <taxon>Brassicaceae</taxon>
        <taxon>Camelineae</taxon>
        <taxon>Arabidopsis</taxon>
    </lineage>
</organism>
<evidence type="ECO:0000256" key="3">
    <source>
        <dbReference type="ARBA" id="ARBA00023125"/>
    </source>
</evidence>
<dbReference type="PANTHER" id="PTHR44042">
    <property type="entry name" value="DUPLICATED HOMEODOMAIN-LIKE SUPERFAMILY PROTEIN-RELATED"/>
    <property type="match status" value="1"/>
</dbReference>
<keyword evidence="4" id="KW-0804">Transcription</keyword>
<comment type="caution">
    <text evidence="9">The sequence shown here is derived from an EMBL/GenBank/DDBJ whole genome shotgun (WGS) entry which is preliminary data.</text>
</comment>
<dbReference type="PROSITE" id="PS51294">
    <property type="entry name" value="HTH_MYB"/>
    <property type="match status" value="1"/>
</dbReference>
<dbReference type="SMART" id="SM00717">
    <property type="entry name" value="SANT"/>
    <property type="match status" value="3"/>
</dbReference>
<feature type="domain" description="Myb-like" evidence="6">
    <location>
        <begin position="205"/>
        <end position="257"/>
    </location>
</feature>
<keyword evidence="3" id="KW-0238">DNA-binding</keyword>
<dbReference type="InterPro" id="IPR001005">
    <property type="entry name" value="SANT/Myb"/>
</dbReference>
<dbReference type="NCBIfam" id="TIGR01557">
    <property type="entry name" value="myb_SHAQKYF"/>
    <property type="match status" value="1"/>
</dbReference>
<evidence type="ECO:0000313" key="9">
    <source>
        <dbReference type="EMBL" id="KAG7581033.1"/>
    </source>
</evidence>
<feature type="domain" description="SANT" evidence="7">
    <location>
        <begin position="208"/>
        <end position="261"/>
    </location>
</feature>
<dbReference type="OrthoDB" id="118550at2759"/>
<keyword evidence="2" id="KW-0805">Transcription regulation</keyword>
<gene>
    <name evidence="9" type="ORF">ISN44_As08g007750</name>
</gene>
<dbReference type="Pfam" id="PF00249">
    <property type="entry name" value="Myb_DNA-binding"/>
    <property type="match status" value="1"/>
</dbReference>
<name>A0A8T2B4D7_ARASU</name>
<evidence type="ECO:0000259" key="7">
    <source>
        <dbReference type="PROSITE" id="PS51293"/>
    </source>
</evidence>
<dbReference type="AlphaFoldDB" id="A0A8T2B4D7"/>
<reference evidence="9 10" key="1">
    <citation type="submission" date="2020-12" db="EMBL/GenBank/DDBJ databases">
        <title>Concerted genomic and epigenomic changes stabilize Arabidopsis allopolyploids.</title>
        <authorList>
            <person name="Chen Z."/>
        </authorList>
    </citation>
    <scope>NUCLEOTIDE SEQUENCE [LARGE SCALE GENOMIC DNA]</scope>
    <source>
        <strain evidence="9">As9502</strain>
        <tissue evidence="9">Leaf</tissue>
    </source>
</reference>
<proteinExistence type="predicted"/>
<sequence length="400" mass="46029">MAWIPPWTRDDDKCFELALVIFPEGSPSFLENIAQLLQKPLGVVKYYYDALVYDVALVESGKYALPKYPDDYNVSLTEATQSKHGETNQITRIIPWTEEEHRFLIFSDLEIALFFLDTMDEIPLWTRVDDKDFELALVRFPEGSPYFLENIAQILQKSLKEVKHYYSALVHDVELIESGNFALPEYRDEDYVSLKEATKSKNQGTGKKKGMAWSPNEHKLFLDGLNKYGKGDWKSISRKCVKTRSPMQVASHAQKYFLRKNKKGKRMSIHDIPLGDVDNVTVPVSSLNSMGQQQPHFGDQMFPDHYYHCSQDNVTNIPGSNLMFMGQQPHFGGQIPPDQCHPYSRDNVTVPESNLKPMGEQSHFGDHIPLDQYDRDFLDNFGFFYDDGSLASFEKLYYKA</sequence>
<dbReference type="InterPro" id="IPR006447">
    <property type="entry name" value="Myb_dom_plants"/>
</dbReference>
<evidence type="ECO:0000256" key="1">
    <source>
        <dbReference type="ARBA" id="ARBA00004123"/>
    </source>
</evidence>
<evidence type="ECO:0000259" key="6">
    <source>
        <dbReference type="PROSITE" id="PS50090"/>
    </source>
</evidence>
<dbReference type="PROSITE" id="PS51293">
    <property type="entry name" value="SANT"/>
    <property type="match status" value="1"/>
</dbReference>
<dbReference type="InterPro" id="IPR017884">
    <property type="entry name" value="SANT_dom"/>
</dbReference>
<dbReference type="GO" id="GO:0005634">
    <property type="term" value="C:nucleus"/>
    <property type="evidence" value="ECO:0007669"/>
    <property type="project" value="UniProtKB-SubCell"/>
</dbReference>
<dbReference type="PROSITE" id="PS50090">
    <property type="entry name" value="MYB_LIKE"/>
    <property type="match status" value="1"/>
</dbReference>